<protein>
    <submittedName>
        <fullName evidence="1">Uncharacterized protein</fullName>
    </submittedName>
</protein>
<evidence type="ECO:0000313" key="1">
    <source>
        <dbReference type="EMBL" id="MAA48512.1"/>
    </source>
</evidence>
<dbReference type="AlphaFoldDB" id="A0A293N605"/>
<dbReference type="EMBL" id="GFWV01023785">
    <property type="protein sequence ID" value="MAA48512.1"/>
    <property type="molecule type" value="Transcribed_RNA"/>
</dbReference>
<name>A0A293N605_ORNER</name>
<organism evidence="1">
    <name type="scientific">Ornithodoros erraticus</name>
    <name type="common">European soft tick</name>
    <name type="synonym">Alectorobius erraticus</name>
    <dbReference type="NCBI Taxonomy" id="265619"/>
    <lineage>
        <taxon>Eukaryota</taxon>
        <taxon>Metazoa</taxon>
        <taxon>Ecdysozoa</taxon>
        <taxon>Arthropoda</taxon>
        <taxon>Chelicerata</taxon>
        <taxon>Arachnida</taxon>
        <taxon>Acari</taxon>
        <taxon>Parasitiformes</taxon>
        <taxon>Ixodida</taxon>
        <taxon>Ixodoidea</taxon>
        <taxon>Argasidae</taxon>
        <taxon>Ornithodorinae</taxon>
        <taxon>Ornithodoros</taxon>
    </lineage>
</organism>
<accession>A0A293N605</accession>
<sequence length="73" mass="8481">MCPKRRYSCIFYIVEFNLSAVLTYASEFQMLAHIKWSEYCSLGRKLCESFVSKQSPAICILCYFKFLPAICSC</sequence>
<reference evidence="1" key="1">
    <citation type="submission" date="2017-08" db="EMBL/GenBank/DDBJ databases">
        <title>Ornithodoros erraticus midgut genes differentially expressed after blood feeding.</title>
        <authorList>
            <person name="Oleaga A."/>
        </authorList>
    </citation>
    <scope>NUCLEOTIDE SEQUENCE</scope>
    <source>
        <strain evidence="1">Female</strain>
        <tissue evidence="1">Gut</tissue>
    </source>
</reference>
<proteinExistence type="predicted"/>